<keyword evidence="6" id="KW-0472">Membrane</keyword>
<evidence type="ECO:0000259" key="7">
    <source>
        <dbReference type="PROSITE" id="PS50111"/>
    </source>
</evidence>
<dbReference type="PANTHER" id="PTHR32089:SF112">
    <property type="entry name" value="LYSOZYME-LIKE PROTEIN-RELATED"/>
    <property type="match status" value="1"/>
</dbReference>
<dbReference type="OrthoDB" id="8523at2157"/>
<feature type="region of interest" description="Disordered" evidence="5">
    <location>
        <begin position="626"/>
        <end position="652"/>
    </location>
</feature>
<dbReference type="SMART" id="SM00283">
    <property type="entry name" value="MA"/>
    <property type="match status" value="1"/>
</dbReference>
<keyword evidence="1 3" id="KW-0807">Transducer</keyword>
<feature type="transmembrane region" description="Helical" evidence="6">
    <location>
        <begin position="165"/>
        <end position="183"/>
    </location>
</feature>
<keyword evidence="4" id="KW-0175">Coiled coil</keyword>
<feature type="compositionally biased region" description="Basic and acidic residues" evidence="5">
    <location>
        <begin position="626"/>
        <end position="636"/>
    </location>
</feature>
<organism evidence="9 10">
    <name type="scientific">Halorubrum aquaticum</name>
    <dbReference type="NCBI Taxonomy" id="387340"/>
    <lineage>
        <taxon>Archaea</taxon>
        <taxon>Methanobacteriati</taxon>
        <taxon>Methanobacteriota</taxon>
        <taxon>Stenosarchaea group</taxon>
        <taxon>Halobacteria</taxon>
        <taxon>Halobacteriales</taxon>
        <taxon>Haloferacaceae</taxon>
        <taxon>Halorubrum</taxon>
    </lineage>
</organism>
<dbReference type="SMART" id="SM00304">
    <property type="entry name" value="HAMP"/>
    <property type="match status" value="1"/>
</dbReference>
<feature type="domain" description="Methyl-accepting transducer" evidence="7">
    <location>
        <begin position="332"/>
        <end position="576"/>
    </location>
</feature>
<evidence type="ECO:0000256" key="1">
    <source>
        <dbReference type="ARBA" id="ARBA00023224"/>
    </source>
</evidence>
<dbReference type="PROSITE" id="PS50111">
    <property type="entry name" value="CHEMOTAXIS_TRANSDUC_2"/>
    <property type="match status" value="1"/>
</dbReference>
<feature type="coiled-coil region" evidence="4">
    <location>
        <begin position="217"/>
        <end position="272"/>
    </location>
</feature>
<keyword evidence="6" id="KW-1133">Transmembrane helix</keyword>
<evidence type="ECO:0000313" key="9">
    <source>
        <dbReference type="EMBL" id="SFH69636.1"/>
    </source>
</evidence>
<keyword evidence="6" id="KW-0812">Transmembrane</keyword>
<dbReference type="Proteomes" id="UP000323537">
    <property type="component" value="Unassembled WGS sequence"/>
</dbReference>
<feature type="transmembrane region" description="Helical" evidence="6">
    <location>
        <begin position="55"/>
        <end position="75"/>
    </location>
</feature>
<evidence type="ECO:0000256" key="4">
    <source>
        <dbReference type="SAM" id="Coils"/>
    </source>
</evidence>
<evidence type="ECO:0000256" key="2">
    <source>
        <dbReference type="ARBA" id="ARBA00029447"/>
    </source>
</evidence>
<dbReference type="GO" id="GO:0016020">
    <property type="term" value="C:membrane"/>
    <property type="evidence" value="ECO:0007669"/>
    <property type="project" value="InterPro"/>
</dbReference>
<evidence type="ECO:0000256" key="3">
    <source>
        <dbReference type="PROSITE-ProRule" id="PRU00284"/>
    </source>
</evidence>
<feature type="transmembrane region" description="Helical" evidence="6">
    <location>
        <begin position="117"/>
        <end position="134"/>
    </location>
</feature>
<feature type="coiled-coil region" evidence="4">
    <location>
        <begin position="354"/>
        <end position="381"/>
    </location>
</feature>
<keyword evidence="10" id="KW-1185">Reference proteome</keyword>
<evidence type="ECO:0000256" key="6">
    <source>
        <dbReference type="SAM" id="Phobius"/>
    </source>
</evidence>
<protein>
    <submittedName>
        <fullName evidence="9">Methyl-accepting chemotaxis protein</fullName>
    </submittedName>
</protein>
<dbReference type="PROSITE" id="PS50885">
    <property type="entry name" value="HAMP"/>
    <property type="match status" value="1"/>
</dbReference>
<dbReference type="AlphaFoldDB" id="A0A1I3C5N4"/>
<dbReference type="InterPro" id="IPR003660">
    <property type="entry name" value="HAMP_dom"/>
</dbReference>
<dbReference type="PANTHER" id="PTHR32089">
    <property type="entry name" value="METHYL-ACCEPTING CHEMOTAXIS PROTEIN MCPB"/>
    <property type="match status" value="1"/>
</dbReference>
<gene>
    <name evidence="9" type="ORF">SAMN04488066_1197</name>
</gene>
<dbReference type="CDD" id="cd11386">
    <property type="entry name" value="MCP_signal"/>
    <property type="match status" value="1"/>
</dbReference>
<dbReference type="CDD" id="cd06225">
    <property type="entry name" value="HAMP"/>
    <property type="match status" value="1"/>
</dbReference>
<dbReference type="InterPro" id="IPR004089">
    <property type="entry name" value="MCPsignal_dom"/>
</dbReference>
<feature type="domain" description="HAMP" evidence="8">
    <location>
        <begin position="260"/>
        <end position="313"/>
    </location>
</feature>
<dbReference type="SUPFAM" id="SSF58104">
    <property type="entry name" value="Methyl-accepting chemotaxis protein (MCP) signaling domain"/>
    <property type="match status" value="1"/>
</dbReference>
<dbReference type="EMBL" id="FOPZ01000019">
    <property type="protein sequence ID" value="SFH69636.1"/>
    <property type="molecule type" value="Genomic_DNA"/>
</dbReference>
<evidence type="ECO:0000256" key="5">
    <source>
        <dbReference type="SAM" id="MobiDB-lite"/>
    </source>
</evidence>
<name>A0A1I3C5N4_9EURY</name>
<comment type="similarity">
    <text evidence="2">Belongs to the methyl-accepting chemotaxis (MCP) protein family.</text>
</comment>
<feature type="region of interest" description="Disordered" evidence="5">
    <location>
        <begin position="1"/>
        <end position="22"/>
    </location>
</feature>
<feature type="transmembrane region" description="Helical" evidence="6">
    <location>
        <begin position="195"/>
        <end position="217"/>
    </location>
</feature>
<reference evidence="9 10" key="1">
    <citation type="submission" date="2016-10" db="EMBL/GenBank/DDBJ databases">
        <authorList>
            <person name="Varghese N."/>
            <person name="Submissions S."/>
        </authorList>
    </citation>
    <scope>NUCLEOTIDE SEQUENCE [LARGE SCALE GENOMIC DNA]</scope>
    <source>
        <strain evidence="9 10">CGMCC 1.6377</strain>
    </source>
</reference>
<dbReference type="GO" id="GO:0007165">
    <property type="term" value="P:signal transduction"/>
    <property type="evidence" value="ECO:0007669"/>
    <property type="project" value="UniProtKB-KW"/>
</dbReference>
<dbReference type="Pfam" id="PF00015">
    <property type="entry name" value="MCPsignal"/>
    <property type="match status" value="1"/>
</dbReference>
<proteinExistence type="inferred from homology"/>
<evidence type="ECO:0000259" key="8">
    <source>
        <dbReference type="PROSITE" id="PS50885"/>
    </source>
</evidence>
<accession>A0A1I3C5N4</accession>
<dbReference type="Gene3D" id="1.10.287.950">
    <property type="entry name" value="Methyl-accepting chemotaxis protein"/>
    <property type="match status" value="1"/>
</dbReference>
<feature type="transmembrane region" description="Helical" evidence="6">
    <location>
        <begin position="87"/>
        <end position="110"/>
    </location>
</feature>
<evidence type="ECO:0000313" key="10">
    <source>
        <dbReference type="Proteomes" id="UP000323537"/>
    </source>
</evidence>
<sequence>MTEPTVGSTAGDRDPSSGTGEGAAGAFDAIREVLGYVPDGTSMPEEMWRPRHRNILIAIAAQIPLLIALGVYSGTEPFTGARIPNTPAWMLGGVLAIVVVTGSLATWSGFDRRTRTVLATFSGLTVSMALVKLSGGYIEAHFHFFVFIAVVAVYEDWLPFGLGMAYVAAGHGLFGLIDASLVYNHPAAIANPVVWGGIHAVFITALAGALVVNWYSIEKSREEAQRRLDQVAEQKAEIEDVEAAKAEAEKRREEVERLNRHLETKADDYRATMAEAADGDLTVRLDAGSESEPMERIAVAFNGMIDDLESTVREVQSFAEEVSEASEETTAGVDAAEGLSEDVGRSIEEIASGADEQREMLEEVSGEMNDLSAAIEEVAASTETVADAARRTASIADDGEATADEAMGSVRESQEALDSTAETVRDLDERMADIGEIVDLIGDIADQTNLLALNANIEAARAGGGASGSGTGSSDGFAVVADEVKQLAEETKEAAGDIEELIAGTQARTEAAVDEVRTAEVHMETGAEAVRDAADAFARVAENAEETDDGISEIGEATDDQAASTEEAVAMVEEVAEISRATADETDDASAAADKQLSAMTTAAAEAGSLADRAGRLRRLLRKFEVAAESTTDDRQPTPGTRSVAMGDGGTE</sequence>